<dbReference type="EMBL" id="JAAFYZ010000184">
    <property type="protein sequence ID" value="MBS2552352.1"/>
    <property type="molecule type" value="Genomic_DNA"/>
</dbReference>
<evidence type="ECO:0000313" key="2">
    <source>
        <dbReference type="EMBL" id="MBS2552352.1"/>
    </source>
</evidence>
<dbReference type="PANTHER" id="PTHR45036:SF1">
    <property type="entry name" value="METHYLTRANSFERASE LIKE 7A"/>
    <property type="match status" value="1"/>
</dbReference>
<keyword evidence="2" id="KW-0489">Methyltransferase</keyword>
<feature type="domain" description="Methyltransferase type 11" evidence="1">
    <location>
        <begin position="44"/>
        <end position="137"/>
    </location>
</feature>
<dbReference type="RefSeq" id="WP_212017846.1">
    <property type="nucleotide sequence ID" value="NZ_JAAFYZ010000184.1"/>
</dbReference>
<name>A0ABS5L1Z1_9ACTN</name>
<gene>
    <name evidence="2" type="ORF">KGQ19_36410</name>
</gene>
<dbReference type="PANTHER" id="PTHR45036">
    <property type="entry name" value="METHYLTRANSFERASE LIKE 7B"/>
    <property type="match status" value="1"/>
</dbReference>
<keyword evidence="2" id="KW-0808">Transferase</keyword>
<dbReference type="GO" id="GO:0032259">
    <property type="term" value="P:methylation"/>
    <property type="evidence" value="ECO:0007669"/>
    <property type="project" value="UniProtKB-KW"/>
</dbReference>
<dbReference type="InterPro" id="IPR052356">
    <property type="entry name" value="Thiol_S-MT"/>
</dbReference>
<dbReference type="InterPro" id="IPR029063">
    <property type="entry name" value="SAM-dependent_MTases_sf"/>
</dbReference>
<evidence type="ECO:0000259" key="1">
    <source>
        <dbReference type="Pfam" id="PF08241"/>
    </source>
</evidence>
<dbReference type="SUPFAM" id="SSF53335">
    <property type="entry name" value="S-adenosyl-L-methionine-dependent methyltransferases"/>
    <property type="match status" value="1"/>
</dbReference>
<dbReference type="Gene3D" id="3.40.50.150">
    <property type="entry name" value="Vaccinia Virus protein VP39"/>
    <property type="match status" value="1"/>
</dbReference>
<sequence>MSGTIKHPVFARIYARYAGPALERAGIGAHRDRLLATLTGEVIEIGAGNGLNFPHYPTSVTRVAAVEPEPDLRTLAKHAAHAAPVPVEVVEGRAEALPFPDGSFDAAVLCLVLCSVAHQDIALQEISRILRPNGTLHFFEHVRSDSAALSRVQRALDATIWPLLAGGCHTARDSAAAITTAGFTITELDRFEFPATRIPMPAQTHILGTANRPT</sequence>
<organism evidence="2 3">
    <name type="scientific">Catenulispora pinistramenti</name>
    <dbReference type="NCBI Taxonomy" id="2705254"/>
    <lineage>
        <taxon>Bacteria</taxon>
        <taxon>Bacillati</taxon>
        <taxon>Actinomycetota</taxon>
        <taxon>Actinomycetes</taxon>
        <taxon>Catenulisporales</taxon>
        <taxon>Catenulisporaceae</taxon>
        <taxon>Catenulispora</taxon>
    </lineage>
</organism>
<dbReference type="GO" id="GO:0008168">
    <property type="term" value="F:methyltransferase activity"/>
    <property type="evidence" value="ECO:0007669"/>
    <property type="project" value="UniProtKB-KW"/>
</dbReference>
<comment type="caution">
    <text evidence="2">The sequence shown here is derived from an EMBL/GenBank/DDBJ whole genome shotgun (WGS) entry which is preliminary data.</text>
</comment>
<accession>A0ABS5L1Z1</accession>
<protein>
    <submittedName>
        <fullName evidence="2">Class I SAM-dependent methyltransferase</fullName>
    </submittedName>
</protein>
<dbReference type="Pfam" id="PF08241">
    <property type="entry name" value="Methyltransf_11"/>
    <property type="match status" value="1"/>
</dbReference>
<dbReference type="CDD" id="cd02440">
    <property type="entry name" value="AdoMet_MTases"/>
    <property type="match status" value="1"/>
</dbReference>
<evidence type="ECO:0000313" key="3">
    <source>
        <dbReference type="Proteomes" id="UP000730482"/>
    </source>
</evidence>
<dbReference type="Proteomes" id="UP000730482">
    <property type="component" value="Unassembled WGS sequence"/>
</dbReference>
<keyword evidence="3" id="KW-1185">Reference proteome</keyword>
<dbReference type="InterPro" id="IPR013216">
    <property type="entry name" value="Methyltransf_11"/>
</dbReference>
<proteinExistence type="predicted"/>
<reference evidence="2 3" key="1">
    <citation type="submission" date="2020-02" db="EMBL/GenBank/DDBJ databases">
        <title>Acidophilic actinobacteria isolated from forest soil.</title>
        <authorList>
            <person name="Golinska P."/>
        </authorList>
    </citation>
    <scope>NUCLEOTIDE SEQUENCE [LARGE SCALE GENOMIC DNA]</scope>
    <source>
        <strain evidence="2 3">NL8</strain>
    </source>
</reference>